<dbReference type="GO" id="GO:0016757">
    <property type="term" value="F:glycosyltransferase activity"/>
    <property type="evidence" value="ECO:0007669"/>
    <property type="project" value="UniProtKB-KW"/>
</dbReference>
<dbReference type="SUPFAM" id="SSF53756">
    <property type="entry name" value="UDP-Glycosyltransferase/glycogen phosphorylase"/>
    <property type="match status" value="1"/>
</dbReference>
<gene>
    <name evidence="2" type="ORF">RQX22_11825</name>
</gene>
<dbReference type="Pfam" id="PF00534">
    <property type="entry name" value="Glycos_transf_1"/>
    <property type="match status" value="1"/>
</dbReference>
<protein>
    <submittedName>
        <fullName evidence="2">Glycosyltransferase</fullName>
        <ecNumber evidence="2">2.4.-.-</ecNumber>
    </submittedName>
</protein>
<dbReference type="PANTHER" id="PTHR45947">
    <property type="entry name" value="SULFOQUINOVOSYL TRANSFERASE SQD2"/>
    <property type="match status" value="1"/>
</dbReference>
<dbReference type="Proteomes" id="UP001259572">
    <property type="component" value="Unassembled WGS sequence"/>
</dbReference>
<accession>A0ABU3Q8B2</accession>
<dbReference type="RefSeq" id="WP_315726729.1">
    <property type="nucleotide sequence ID" value="NZ_JAVUPU010000005.1"/>
</dbReference>
<keyword evidence="3" id="KW-1185">Reference proteome</keyword>
<sequence length="415" mass="46144">MAIGKLLFFTASYPFGLGESWKKNELDCLSRGFDAIRIFPFTFAGNRQARALPDNAQAELPLVEDASGLRTHLPKLLTGGRLLFYMREFVACGVFRSRKRMAAWLIASIQIELILRSRQYRQLLGEDRGAILYFFWAREWAYAIPFLRKAGFDRIMVRFHGYDLYEERESNSGYIPYRMPLLASLHSAILLSAKARDYLRGKYRGDFNATIIPLGTTFVGKARPSEDDMFRIVTCSAVVPVKRLSLLAAALAHADRPVEWTHIGDGPLMAALQAEAALAPSCVQTRFAGHLPPEAVLPFYSGRQFDLFVNVSESEGLPVSILEAFSAAIPALATDVGGTATIVGEETGALLPPDIDAPDLWRRIAAFASLPIERRREKGEAAHALFRDHYHAPDNGRRLMALFETASRGSAFDSP</sequence>
<organism evidence="2 3">
    <name type="scientific">Sphingosinicella rhizophila</name>
    <dbReference type="NCBI Taxonomy" id="3050082"/>
    <lineage>
        <taxon>Bacteria</taxon>
        <taxon>Pseudomonadati</taxon>
        <taxon>Pseudomonadota</taxon>
        <taxon>Alphaproteobacteria</taxon>
        <taxon>Sphingomonadales</taxon>
        <taxon>Sphingosinicellaceae</taxon>
        <taxon>Sphingosinicella</taxon>
    </lineage>
</organism>
<keyword evidence="2" id="KW-0808">Transferase</keyword>
<evidence type="ECO:0000313" key="2">
    <source>
        <dbReference type="EMBL" id="MDT9599639.1"/>
    </source>
</evidence>
<name>A0ABU3Q8B2_9SPHN</name>
<dbReference type="EMBL" id="JAVUPU010000005">
    <property type="protein sequence ID" value="MDT9599639.1"/>
    <property type="molecule type" value="Genomic_DNA"/>
</dbReference>
<dbReference type="InterPro" id="IPR050194">
    <property type="entry name" value="Glycosyltransferase_grp1"/>
</dbReference>
<evidence type="ECO:0000313" key="3">
    <source>
        <dbReference type="Proteomes" id="UP001259572"/>
    </source>
</evidence>
<feature type="domain" description="Glycosyl transferase family 1" evidence="1">
    <location>
        <begin position="227"/>
        <end position="381"/>
    </location>
</feature>
<keyword evidence="2" id="KW-0328">Glycosyltransferase</keyword>
<comment type="caution">
    <text evidence="2">The sequence shown here is derived from an EMBL/GenBank/DDBJ whole genome shotgun (WGS) entry which is preliminary data.</text>
</comment>
<dbReference type="EC" id="2.4.-.-" evidence="2"/>
<dbReference type="PANTHER" id="PTHR45947:SF3">
    <property type="entry name" value="SULFOQUINOVOSYL TRANSFERASE SQD2"/>
    <property type="match status" value="1"/>
</dbReference>
<evidence type="ECO:0000259" key="1">
    <source>
        <dbReference type="Pfam" id="PF00534"/>
    </source>
</evidence>
<dbReference type="InterPro" id="IPR001296">
    <property type="entry name" value="Glyco_trans_1"/>
</dbReference>
<dbReference type="Gene3D" id="3.40.50.2000">
    <property type="entry name" value="Glycogen Phosphorylase B"/>
    <property type="match status" value="2"/>
</dbReference>
<proteinExistence type="predicted"/>
<reference evidence="2 3" key="1">
    <citation type="submission" date="2023-05" db="EMBL/GenBank/DDBJ databases">
        <authorList>
            <person name="Guo Y."/>
        </authorList>
    </citation>
    <scope>NUCLEOTIDE SEQUENCE [LARGE SCALE GENOMIC DNA]</scope>
    <source>
        <strain evidence="2 3">GR2756</strain>
    </source>
</reference>